<accession>A0A7Y8KXN4</accession>
<dbReference type="PANTHER" id="PTHR37481:SF1">
    <property type="entry name" value="LIPOPOLYSACCHARIDE EXPORT SYSTEM PROTEIN LPTC"/>
    <property type="match status" value="1"/>
</dbReference>
<reference evidence="7 8" key="1">
    <citation type="submission" date="2019-09" db="EMBL/GenBank/DDBJ databases">
        <title>Hydrogenophaga aromatica sp. nov., isolated from a para-xylene-degrading enrichment culture.</title>
        <authorList>
            <person name="Tancsics A."/>
            <person name="Banerjee S."/>
        </authorList>
    </citation>
    <scope>NUCLEOTIDE SEQUENCE [LARGE SCALE GENOMIC DNA]</scope>
    <source>
        <strain evidence="7 8">D2P1</strain>
    </source>
</reference>
<proteinExistence type="predicted"/>
<evidence type="ECO:0000256" key="4">
    <source>
        <dbReference type="ARBA" id="ARBA00022989"/>
    </source>
</evidence>
<evidence type="ECO:0000256" key="1">
    <source>
        <dbReference type="ARBA" id="ARBA00022475"/>
    </source>
</evidence>
<gene>
    <name evidence="7" type="primary">lptC</name>
    <name evidence="7" type="ORF">F3K02_16370</name>
</gene>
<dbReference type="Gene3D" id="2.60.450.10">
    <property type="entry name" value="Lipopolysaccharide (LPS) transport protein A like domain"/>
    <property type="match status" value="1"/>
</dbReference>
<dbReference type="Proteomes" id="UP000545507">
    <property type="component" value="Unassembled WGS sequence"/>
</dbReference>
<evidence type="ECO:0000313" key="8">
    <source>
        <dbReference type="Proteomes" id="UP000545507"/>
    </source>
</evidence>
<dbReference type="InterPro" id="IPR010664">
    <property type="entry name" value="LipoPS_assembly_LptC-rel"/>
</dbReference>
<sequence length="215" mass="24350">MNAPAPTDPQVKKRQRGLSRVWDQLSLYLPVLLMMPLALASYLLLQATPQPMEPEPERLLTNEPDFFMRRFSVKVFAPNGTLQTEVYGAEARHHPDTDRTVIDTARIRTYSAQRQLSTATAREIISNGEGTVYELRGDAVVVRQAARNAAGQRLPRMEFHGEFLRVSTDPEHIESDLPVLLIRDKDQMTADTLDYRGDSRVVELNGRVRAQLAPR</sequence>
<evidence type="ECO:0000256" key="5">
    <source>
        <dbReference type="ARBA" id="ARBA00023136"/>
    </source>
</evidence>
<evidence type="ECO:0000256" key="3">
    <source>
        <dbReference type="ARBA" id="ARBA00022692"/>
    </source>
</evidence>
<dbReference type="GO" id="GO:0030288">
    <property type="term" value="C:outer membrane-bounded periplasmic space"/>
    <property type="evidence" value="ECO:0007669"/>
    <property type="project" value="TreeGrafter"/>
</dbReference>
<evidence type="ECO:0000256" key="2">
    <source>
        <dbReference type="ARBA" id="ARBA00022519"/>
    </source>
</evidence>
<dbReference type="RefSeq" id="WP_177136714.1">
    <property type="nucleotide sequence ID" value="NZ_VYGV01000015.1"/>
</dbReference>
<comment type="caution">
    <text evidence="7">The sequence shown here is derived from an EMBL/GenBank/DDBJ whole genome shotgun (WGS) entry which is preliminary data.</text>
</comment>
<keyword evidence="2" id="KW-0997">Cell inner membrane</keyword>
<evidence type="ECO:0000313" key="7">
    <source>
        <dbReference type="EMBL" id="NWF46815.1"/>
    </source>
</evidence>
<keyword evidence="3 6" id="KW-0812">Transmembrane</keyword>
<dbReference type="EMBL" id="VYGV01000015">
    <property type="protein sequence ID" value="NWF46815.1"/>
    <property type="molecule type" value="Genomic_DNA"/>
</dbReference>
<organism evidence="7 8">
    <name type="scientific">Hydrogenophaga aromaticivorans</name>
    <dbReference type="NCBI Taxonomy" id="2610898"/>
    <lineage>
        <taxon>Bacteria</taxon>
        <taxon>Pseudomonadati</taxon>
        <taxon>Pseudomonadota</taxon>
        <taxon>Betaproteobacteria</taxon>
        <taxon>Burkholderiales</taxon>
        <taxon>Comamonadaceae</taxon>
        <taxon>Hydrogenophaga</taxon>
    </lineage>
</organism>
<keyword evidence="1" id="KW-1003">Cell membrane</keyword>
<keyword evidence="5 6" id="KW-0472">Membrane</keyword>
<keyword evidence="4 6" id="KW-1133">Transmembrane helix</keyword>
<keyword evidence="8" id="KW-1185">Reference proteome</keyword>
<dbReference type="Pfam" id="PF06835">
    <property type="entry name" value="LptC"/>
    <property type="match status" value="1"/>
</dbReference>
<dbReference type="GO" id="GO:0017089">
    <property type="term" value="F:glycolipid transfer activity"/>
    <property type="evidence" value="ECO:0007669"/>
    <property type="project" value="TreeGrafter"/>
</dbReference>
<feature type="transmembrane region" description="Helical" evidence="6">
    <location>
        <begin position="27"/>
        <end position="45"/>
    </location>
</feature>
<dbReference type="NCBIfam" id="TIGR04409">
    <property type="entry name" value="LptC_YrbK"/>
    <property type="match status" value="1"/>
</dbReference>
<dbReference type="InterPro" id="IPR026265">
    <property type="entry name" value="LptC"/>
</dbReference>
<name>A0A7Y8KXN4_9BURK</name>
<protein>
    <submittedName>
        <fullName evidence="7">LPS export ABC transporter periplasmic protein LptC</fullName>
    </submittedName>
</protein>
<dbReference type="PANTHER" id="PTHR37481">
    <property type="entry name" value="LIPOPOLYSACCHARIDE EXPORT SYSTEM PROTEIN LPTC"/>
    <property type="match status" value="1"/>
</dbReference>
<dbReference type="InterPro" id="IPR052363">
    <property type="entry name" value="LPS_export_LptC"/>
</dbReference>
<dbReference type="GO" id="GO:0005886">
    <property type="term" value="C:plasma membrane"/>
    <property type="evidence" value="ECO:0007669"/>
    <property type="project" value="InterPro"/>
</dbReference>
<evidence type="ECO:0000256" key="6">
    <source>
        <dbReference type="SAM" id="Phobius"/>
    </source>
</evidence>
<dbReference type="AlphaFoldDB" id="A0A7Y8KXN4"/>
<dbReference type="GO" id="GO:0015221">
    <property type="term" value="F:lipopolysaccharide transmembrane transporter activity"/>
    <property type="evidence" value="ECO:0007669"/>
    <property type="project" value="InterPro"/>
</dbReference>